<dbReference type="Proteomes" id="UP000569903">
    <property type="component" value="Unassembled WGS sequence"/>
</dbReference>
<comment type="caution">
    <text evidence="1">The sequence shown here is derived from an EMBL/GenBank/DDBJ whole genome shotgun (WGS) entry which is preliminary data.</text>
</comment>
<reference evidence="1 2" key="1">
    <citation type="submission" date="2020-03" db="EMBL/GenBank/DDBJ databases">
        <title>Soil Listeria distribution.</title>
        <authorList>
            <person name="Liao J."/>
            <person name="Wiedmann M."/>
        </authorList>
    </citation>
    <scope>NUCLEOTIDE SEQUENCE [LARGE SCALE GENOMIC DNA]</scope>
    <source>
        <strain evidence="1 2">FSL L7-1614</strain>
    </source>
</reference>
<gene>
    <name evidence="1" type="ORF">HB850_08335</name>
</gene>
<organism evidence="1 2">
    <name type="scientific">Listeria newyorkensis</name>
    <dbReference type="NCBI Taxonomy" id="1497681"/>
    <lineage>
        <taxon>Bacteria</taxon>
        <taxon>Bacillati</taxon>
        <taxon>Bacillota</taxon>
        <taxon>Bacilli</taxon>
        <taxon>Bacillales</taxon>
        <taxon>Listeriaceae</taxon>
        <taxon>Listeria</taxon>
    </lineage>
</organism>
<accession>A0A841YYR0</accession>
<protein>
    <recommendedName>
        <fullName evidence="3">Crp/Fnr family transcriptional regulator</fullName>
    </recommendedName>
</protein>
<evidence type="ECO:0000313" key="1">
    <source>
        <dbReference type="EMBL" id="MBC1457763.1"/>
    </source>
</evidence>
<proteinExistence type="predicted"/>
<dbReference type="AlphaFoldDB" id="A0A841YYR0"/>
<dbReference type="RefSeq" id="WP_185389021.1">
    <property type="nucleotide sequence ID" value="NZ_JAARQN010000005.1"/>
</dbReference>
<dbReference type="EMBL" id="JAARQN010000005">
    <property type="protein sequence ID" value="MBC1457763.1"/>
    <property type="molecule type" value="Genomic_DNA"/>
</dbReference>
<sequence length="170" mass="20164">MMNFFEFHENILKDDFFEKYLDDKLSKKNNKIISKVYYTDKNKVAIIKSGLFICERQSIILKKGDYIYNQDTELIAIESGEIQEFNVIELVSLLEKEELLSNFYLVLVNQYYKRIHFLKSMVSFSSRDRVKFLLERINIHASNELDIYDIGVRQVARFCNCSLNTVKKAM</sequence>
<evidence type="ECO:0000313" key="2">
    <source>
        <dbReference type="Proteomes" id="UP000569903"/>
    </source>
</evidence>
<evidence type="ECO:0008006" key="3">
    <source>
        <dbReference type="Google" id="ProtNLM"/>
    </source>
</evidence>
<name>A0A841YYR0_9LIST</name>